<evidence type="ECO:0000256" key="2">
    <source>
        <dbReference type="ARBA" id="ARBA00023002"/>
    </source>
</evidence>
<evidence type="ECO:0000256" key="1">
    <source>
        <dbReference type="ARBA" id="ARBA00006484"/>
    </source>
</evidence>
<dbReference type="InterPro" id="IPR036291">
    <property type="entry name" value="NAD(P)-bd_dom_sf"/>
</dbReference>
<dbReference type="PANTHER" id="PTHR42760:SF83">
    <property type="entry name" value="(3R)-3-HYDROXYACYL-COA DEHYDROGENASE"/>
    <property type="match status" value="1"/>
</dbReference>
<organism evidence="3 4">
    <name type="scientific">Rhodocytophaga rosea</name>
    <dbReference type="NCBI Taxonomy" id="2704465"/>
    <lineage>
        <taxon>Bacteria</taxon>
        <taxon>Pseudomonadati</taxon>
        <taxon>Bacteroidota</taxon>
        <taxon>Cytophagia</taxon>
        <taxon>Cytophagales</taxon>
        <taxon>Rhodocytophagaceae</taxon>
        <taxon>Rhodocytophaga</taxon>
    </lineage>
</organism>
<dbReference type="Gene3D" id="3.40.50.720">
    <property type="entry name" value="NAD(P)-binding Rossmann-like Domain"/>
    <property type="match status" value="1"/>
</dbReference>
<proteinExistence type="inferred from homology"/>
<evidence type="ECO:0000313" key="4">
    <source>
        <dbReference type="Proteomes" id="UP000480178"/>
    </source>
</evidence>
<protein>
    <submittedName>
        <fullName evidence="3">Glucose 1-dehydrogenase</fullName>
        <ecNumber evidence="3">1.1.1.47</ecNumber>
    </submittedName>
</protein>
<dbReference type="InterPro" id="IPR002347">
    <property type="entry name" value="SDR_fam"/>
</dbReference>
<keyword evidence="2 3" id="KW-0560">Oxidoreductase</keyword>
<sequence>MSEESHRVRFAGKHVLITGGARGIGLEIASQFAREKAIISLFDTHRQNLAAAAEKIAATGIKVYTYQVDVSNRQQVLEAVERVEATAPIDVLINNAGIGRETPFLEITEKEWKEILDVNLTGMFYVAQAVCRYMYSRKKGVVVNMGSKNGLDGEYGYAHYNASKGGVIMLTKTMALEFAHIGIRVNAVCPGYIQTPMSMEIDPPEFTQQFVDKYIPLNRAGSVEEVAPAFLFLASEESSFMTGQILILDGGQLAGQKPGNELLKK</sequence>
<dbReference type="EC" id="1.1.1.47" evidence="3"/>
<dbReference type="FunFam" id="3.40.50.720:FF:000084">
    <property type="entry name" value="Short-chain dehydrogenase reductase"/>
    <property type="match status" value="1"/>
</dbReference>
<dbReference type="RefSeq" id="WP_162442898.1">
    <property type="nucleotide sequence ID" value="NZ_CP048222.1"/>
</dbReference>
<dbReference type="GO" id="GO:0048038">
    <property type="term" value="F:quinone binding"/>
    <property type="evidence" value="ECO:0007669"/>
    <property type="project" value="TreeGrafter"/>
</dbReference>
<reference evidence="3 4" key="1">
    <citation type="submission" date="2020-01" db="EMBL/GenBank/DDBJ databases">
        <authorList>
            <person name="Kim M.K."/>
        </authorList>
    </citation>
    <scope>NUCLEOTIDE SEQUENCE [LARGE SCALE GENOMIC DNA]</scope>
    <source>
        <strain evidence="3 4">172606-1</strain>
    </source>
</reference>
<dbReference type="NCBIfam" id="NF005559">
    <property type="entry name" value="PRK07231.1"/>
    <property type="match status" value="1"/>
</dbReference>
<dbReference type="InterPro" id="IPR020904">
    <property type="entry name" value="Sc_DH/Rdtase_CS"/>
</dbReference>
<dbReference type="KEGG" id="rhoz:GXP67_09340"/>
<dbReference type="PANTHER" id="PTHR42760">
    <property type="entry name" value="SHORT-CHAIN DEHYDROGENASES/REDUCTASES FAMILY MEMBER"/>
    <property type="match status" value="1"/>
</dbReference>
<dbReference type="EMBL" id="CP048222">
    <property type="protein sequence ID" value="QHT66846.1"/>
    <property type="molecule type" value="Genomic_DNA"/>
</dbReference>
<evidence type="ECO:0000313" key="3">
    <source>
        <dbReference type="EMBL" id="QHT66846.1"/>
    </source>
</evidence>
<gene>
    <name evidence="3" type="ORF">GXP67_09340</name>
</gene>
<dbReference type="PRINTS" id="PR00080">
    <property type="entry name" value="SDRFAMILY"/>
</dbReference>
<dbReference type="Proteomes" id="UP000480178">
    <property type="component" value="Chromosome"/>
</dbReference>
<dbReference type="Pfam" id="PF13561">
    <property type="entry name" value="adh_short_C2"/>
    <property type="match status" value="1"/>
</dbReference>
<dbReference type="GO" id="GO:0006633">
    <property type="term" value="P:fatty acid biosynthetic process"/>
    <property type="evidence" value="ECO:0007669"/>
    <property type="project" value="TreeGrafter"/>
</dbReference>
<name>A0A6C0GFR5_9BACT</name>
<comment type="similarity">
    <text evidence="1">Belongs to the short-chain dehydrogenases/reductases (SDR) family.</text>
</comment>
<keyword evidence="4" id="KW-1185">Reference proteome</keyword>
<dbReference type="AlphaFoldDB" id="A0A6C0GFR5"/>
<accession>A0A6C0GFR5</accession>
<dbReference type="SUPFAM" id="SSF51735">
    <property type="entry name" value="NAD(P)-binding Rossmann-fold domains"/>
    <property type="match status" value="1"/>
</dbReference>
<dbReference type="PRINTS" id="PR00081">
    <property type="entry name" value="GDHRDH"/>
</dbReference>
<dbReference type="PROSITE" id="PS00061">
    <property type="entry name" value="ADH_SHORT"/>
    <property type="match status" value="1"/>
</dbReference>
<dbReference type="GO" id="GO:0047936">
    <property type="term" value="F:glucose 1-dehydrogenase [NAD(P)+] activity"/>
    <property type="evidence" value="ECO:0007669"/>
    <property type="project" value="UniProtKB-EC"/>
</dbReference>